<keyword evidence="1" id="KW-1133">Transmembrane helix</keyword>
<comment type="caution">
    <text evidence="2">The sequence shown here is derived from an EMBL/GenBank/DDBJ whole genome shotgun (WGS) entry which is preliminary data.</text>
</comment>
<feature type="transmembrane region" description="Helical" evidence="1">
    <location>
        <begin position="42"/>
        <end position="64"/>
    </location>
</feature>
<feature type="transmembrane region" description="Helical" evidence="1">
    <location>
        <begin position="145"/>
        <end position="161"/>
    </location>
</feature>
<keyword evidence="3" id="KW-1185">Reference proteome</keyword>
<dbReference type="RefSeq" id="WP_008238643.1">
    <property type="nucleotide sequence ID" value="NZ_AJJU01000005.1"/>
</dbReference>
<dbReference type="OrthoDB" id="648493at2"/>
<name>I0WG66_9FLAO</name>
<feature type="transmembrane region" description="Helical" evidence="1">
    <location>
        <begin position="173"/>
        <end position="190"/>
    </location>
</feature>
<protein>
    <submittedName>
        <fullName evidence="2">Putative membrane protein</fullName>
    </submittedName>
</protein>
<gene>
    <name evidence="2" type="ORF">W5A_06456</name>
</gene>
<dbReference type="EMBL" id="AJJU01000005">
    <property type="protein sequence ID" value="EID75382.1"/>
    <property type="molecule type" value="Genomic_DNA"/>
</dbReference>
<reference evidence="2 3" key="1">
    <citation type="journal article" date="2012" name="J. Bacteriol.">
        <title>Genome Sequence of the Halotolerant Bacterium Imtechella halotolerans K1T.</title>
        <authorList>
            <person name="Kumar S."/>
            <person name="Vikram S."/>
            <person name="Subramanian S."/>
            <person name="Raghava G.P."/>
            <person name="Pinnaka A.K."/>
        </authorList>
    </citation>
    <scope>NUCLEOTIDE SEQUENCE [LARGE SCALE GENOMIC DNA]</scope>
    <source>
        <strain evidence="2 3">K1</strain>
    </source>
</reference>
<dbReference type="eggNOG" id="ENOG502ZNWS">
    <property type="taxonomic scope" value="Bacteria"/>
</dbReference>
<accession>I0WG66</accession>
<keyword evidence="1" id="KW-0472">Membrane</keyword>
<keyword evidence="1" id="KW-0812">Transmembrane</keyword>
<dbReference type="Proteomes" id="UP000005938">
    <property type="component" value="Unassembled WGS sequence"/>
</dbReference>
<evidence type="ECO:0000256" key="1">
    <source>
        <dbReference type="SAM" id="Phobius"/>
    </source>
</evidence>
<feature type="transmembrane region" description="Helical" evidence="1">
    <location>
        <begin position="111"/>
        <end position="133"/>
    </location>
</feature>
<feature type="transmembrane region" description="Helical" evidence="1">
    <location>
        <begin position="76"/>
        <end position="99"/>
    </location>
</feature>
<evidence type="ECO:0000313" key="2">
    <source>
        <dbReference type="EMBL" id="EID75382.1"/>
    </source>
</evidence>
<feature type="transmembrane region" description="Helical" evidence="1">
    <location>
        <begin position="202"/>
        <end position="220"/>
    </location>
</feature>
<dbReference type="AlphaFoldDB" id="I0WG66"/>
<sequence length="237" mass="26690">MNIKKRLSLFLFIGLLGLVAILIGFARPFIIPLSQGSFTAPTIVYIHGAFALLWVLLFTTQSLLIQTKKYKFHKKLGILGLLIASGVAITIIPVGLYAVEKELKLGLGETAVSGIVGNGTSALLFISLVLGGLYYRNKPEVHKRLLLLSTIVILWPAWFRFRHYFPSIERPDIWFAVVLADSLIVISFIWDKMSIGRIHPTLLIIGLAIIIEHSLEVIMFDSELWRMIAHYMYELLT</sequence>
<organism evidence="2 3">
    <name type="scientific">Imtechella halotolerans K1</name>
    <dbReference type="NCBI Taxonomy" id="946077"/>
    <lineage>
        <taxon>Bacteria</taxon>
        <taxon>Pseudomonadati</taxon>
        <taxon>Bacteroidota</taxon>
        <taxon>Flavobacteriia</taxon>
        <taxon>Flavobacteriales</taxon>
        <taxon>Flavobacteriaceae</taxon>
        <taxon>Imtechella</taxon>
    </lineage>
</organism>
<evidence type="ECO:0000313" key="3">
    <source>
        <dbReference type="Proteomes" id="UP000005938"/>
    </source>
</evidence>
<dbReference type="STRING" id="946077.W5A_06456"/>
<proteinExistence type="predicted"/>